<accession>A0A315ZWY2</accession>
<sequence>MKKKNFLSKFVSKGMILMNCFAMVMAVNAVNVTCSWIWGQPETPDELKDKYRKF</sequence>
<dbReference type="InterPro" id="IPR009229">
    <property type="entry name" value="AgrD"/>
</dbReference>
<evidence type="ECO:0000256" key="1">
    <source>
        <dbReference type="SAM" id="Phobius"/>
    </source>
</evidence>
<dbReference type="AlphaFoldDB" id="A0A315ZWY2"/>
<reference evidence="3" key="1">
    <citation type="submission" date="2017-07" db="EMBL/GenBank/DDBJ databases">
        <authorList>
            <person name="Varghese N."/>
            <person name="Submissions S."/>
        </authorList>
    </citation>
    <scope>NUCLEOTIDE SEQUENCE [LARGE SCALE GENOMIC DNA]</scope>
    <source>
        <strain evidence="3">NLAE-zl-C134</strain>
    </source>
</reference>
<proteinExistence type="predicted"/>
<dbReference type="RefSeq" id="WP_109711720.1">
    <property type="nucleotide sequence ID" value="NZ_QGDS01000007.1"/>
</dbReference>
<name>A0A315ZWY2_9FIRM</name>
<dbReference type="NCBIfam" id="TIGR04223">
    <property type="entry name" value="quorum_AgrD"/>
    <property type="match status" value="1"/>
</dbReference>
<organism evidence="2 3">
    <name type="scientific">Faecalicatena contorta</name>
    <dbReference type="NCBI Taxonomy" id="39482"/>
    <lineage>
        <taxon>Bacteria</taxon>
        <taxon>Bacillati</taxon>
        <taxon>Bacillota</taxon>
        <taxon>Clostridia</taxon>
        <taxon>Lachnospirales</taxon>
        <taxon>Lachnospiraceae</taxon>
        <taxon>Faecalicatena</taxon>
    </lineage>
</organism>
<protein>
    <submittedName>
        <fullName evidence="2">Cyclic lactone autoinducer peptide</fullName>
    </submittedName>
</protein>
<keyword evidence="3" id="KW-1185">Reference proteome</keyword>
<feature type="transmembrane region" description="Helical" evidence="1">
    <location>
        <begin position="16"/>
        <end position="38"/>
    </location>
</feature>
<keyword evidence="1" id="KW-1133">Transmembrane helix</keyword>
<evidence type="ECO:0000313" key="3">
    <source>
        <dbReference type="Proteomes" id="UP000254051"/>
    </source>
</evidence>
<dbReference type="Proteomes" id="UP000254051">
    <property type="component" value="Unassembled WGS sequence"/>
</dbReference>
<keyword evidence="1" id="KW-0472">Membrane</keyword>
<evidence type="ECO:0000313" key="2">
    <source>
        <dbReference type="EMBL" id="SUQ14644.1"/>
    </source>
</evidence>
<dbReference type="EMBL" id="UHJJ01000007">
    <property type="protein sequence ID" value="SUQ14644.1"/>
    <property type="molecule type" value="Genomic_DNA"/>
</dbReference>
<keyword evidence="1" id="KW-0812">Transmembrane</keyword>
<gene>
    <name evidence="2" type="ORF">SAMN05216529_10798</name>
</gene>